<dbReference type="SUPFAM" id="SSF52540">
    <property type="entry name" value="P-loop containing nucleoside triphosphate hydrolases"/>
    <property type="match status" value="1"/>
</dbReference>
<sequence length="209" mass="23200">MPPGPAWDYILKFIIIGDASVGKSSLLVRFTEDRFLVESDATIGIEFGSHIVTLDSGERLKLQIWDTAGSEQFRSITRSYYKGAAGCLLVYDVTEHDTFEHLPSWLEDVREQAEENASIALVGNMADRPSTQRTVSEEEGRAFAQQHNLLFFETSAKTGQNVAEVFASIAKDIFERYKMNPPESRQAASHVESVHLDASTARFGASCCT</sequence>
<dbReference type="Pfam" id="PF00071">
    <property type="entry name" value="Ras"/>
    <property type="match status" value="1"/>
</dbReference>
<dbReference type="PRINTS" id="PR00449">
    <property type="entry name" value="RASTRNSFRMNG"/>
</dbReference>
<dbReference type="SMART" id="SM00173">
    <property type="entry name" value="RAS"/>
    <property type="match status" value="1"/>
</dbReference>
<protein>
    <submittedName>
        <fullName evidence="5">Ras-related protein Rab-2A</fullName>
    </submittedName>
</protein>
<accession>A0A3G2S1K7</accession>
<dbReference type="NCBIfam" id="TIGR00231">
    <property type="entry name" value="small_GTP"/>
    <property type="match status" value="1"/>
</dbReference>
<keyword evidence="6" id="KW-1185">Reference proteome</keyword>
<evidence type="ECO:0000313" key="6">
    <source>
        <dbReference type="Proteomes" id="UP000269793"/>
    </source>
</evidence>
<evidence type="ECO:0000256" key="2">
    <source>
        <dbReference type="ARBA" id="ARBA00006270"/>
    </source>
</evidence>
<dbReference type="EMBL" id="CP033148">
    <property type="protein sequence ID" value="AYO41018.1"/>
    <property type="molecule type" value="Genomic_DNA"/>
</dbReference>
<evidence type="ECO:0000256" key="4">
    <source>
        <dbReference type="ARBA" id="ARBA00023136"/>
    </source>
</evidence>
<proteinExistence type="inferred from homology"/>
<dbReference type="Gene3D" id="3.40.50.300">
    <property type="entry name" value="P-loop containing nucleotide triphosphate hydrolases"/>
    <property type="match status" value="1"/>
</dbReference>
<dbReference type="PROSITE" id="PS51419">
    <property type="entry name" value="RAB"/>
    <property type="match status" value="1"/>
</dbReference>
<dbReference type="SMART" id="SM00175">
    <property type="entry name" value="RAB"/>
    <property type="match status" value="1"/>
</dbReference>
<dbReference type="InterPro" id="IPR005225">
    <property type="entry name" value="Small_GTP-bd"/>
</dbReference>
<dbReference type="AlphaFoldDB" id="A0A3G2S1K7"/>
<reference evidence="5 6" key="1">
    <citation type="submission" date="2018-10" db="EMBL/GenBank/DDBJ databases">
        <title>Complete genome sequence of Malassezia restricta CBS 7877.</title>
        <authorList>
            <person name="Morand S.C."/>
            <person name="Bertignac M."/>
            <person name="Iltis A."/>
            <person name="Kolder I."/>
            <person name="Pirovano W."/>
            <person name="Jourdain R."/>
            <person name="Clavaud C."/>
        </authorList>
    </citation>
    <scope>NUCLEOTIDE SEQUENCE [LARGE SCALE GENOMIC DNA]</scope>
    <source>
        <strain evidence="5 6">CBS 7877</strain>
    </source>
</reference>
<dbReference type="SMART" id="SM00174">
    <property type="entry name" value="RHO"/>
    <property type="match status" value="1"/>
</dbReference>
<comment type="similarity">
    <text evidence="2">Belongs to the small GTPase superfamily. Rab family.</text>
</comment>
<dbReference type="GO" id="GO:0012505">
    <property type="term" value="C:endomembrane system"/>
    <property type="evidence" value="ECO:0007669"/>
    <property type="project" value="UniProtKB-SubCell"/>
</dbReference>
<dbReference type="InterPro" id="IPR027417">
    <property type="entry name" value="P-loop_NTPase"/>
</dbReference>
<keyword evidence="3" id="KW-0547">Nucleotide-binding</keyword>
<dbReference type="CDD" id="cd00154">
    <property type="entry name" value="Rab"/>
    <property type="match status" value="1"/>
</dbReference>
<comment type="subcellular location">
    <subcellularLocation>
        <location evidence="1">Endomembrane system</location>
    </subcellularLocation>
</comment>
<dbReference type="FunFam" id="3.40.50.300:FF:000586">
    <property type="entry name" value="Rab family GTPase"/>
    <property type="match status" value="1"/>
</dbReference>
<dbReference type="SMART" id="SM00176">
    <property type="entry name" value="RAN"/>
    <property type="match status" value="1"/>
</dbReference>
<dbReference type="PANTHER" id="PTHR47979">
    <property type="entry name" value="DRAB11-RELATED"/>
    <property type="match status" value="1"/>
</dbReference>
<dbReference type="InterPro" id="IPR001806">
    <property type="entry name" value="Small_GTPase"/>
</dbReference>
<dbReference type="GO" id="GO:0005525">
    <property type="term" value="F:GTP binding"/>
    <property type="evidence" value="ECO:0007669"/>
    <property type="project" value="InterPro"/>
</dbReference>
<gene>
    <name evidence="5" type="primary">RAB2A</name>
    <name evidence="5" type="ORF">DNF11_0068</name>
</gene>
<keyword evidence="4" id="KW-0472">Membrane</keyword>
<dbReference type="GO" id="GO:0003924">
    <property type="term" value="F:GTPase activity"/>
    <property type="evidence" value="ECO:0007669"/>
    <property type="project" value="InterPro"/>
</dbReference>
<dbReference type="STRING" id="425264.A0A3G2S1K7"/>
<dbReference type="VEuPathDB" id="FungiDB:DNF11_0068"/>
<evidence type="ECO:0000256" key="3">
    <source>
        <dbReference type="ARBA" id="ARBA00022741"/>
    </source>
</evidence>
<evidence type="ECO:0000256" key="1">
    <source>
        <dbReference type="ARBA" id="ARBA00004308"/>
    </source>
</evidence>
<organism evidence="5 6">
    <name type="scientific">Malassezia restricta (strain ATCC 96810 / NBRC 103918 / CBS 7877)</name>
    <name type="common">Seborrheic dermatitis infection agent</name>
    <dbReference type="NCBI Taxonomy" id="425264"/>
    <lineage>
        <taxon>Eukaryota</taxon>
        <taxon>Fungi</taxon>
        <taxon>Dikarya</taxon>
        <taxon>Basidiomycota</taxon>
        <taxon>Ustilaginomycotina</taxon>
        <taxon>Malasseziomycetes</taxon>
        <taxon>Malasseziales</taxon>
        <taxon>Malasseziaceae</taxon>
        <taxon>Malassezia</taxon>
    </lineage>
</organism>
<dbReference type="PROSITE" id="PS51421">
    <property type="entry name" value="RAS"/>
    <property type="match status" value="1"/>
</dbReference>
<dbReference type="InterPro" id="IPR050209">
    <property type="entry name" value="Rab_GTPases_membrane_traffic"/>
</dbReference>
<evidence type="ECO:0000313" key="5">
    <source>
        <dbReference type="EMBL" id="AYO41018.1"/>
    </source>
</evidence>
<dbReference type="Proteomes" id="UP000269793">
    <property type="component" value="Chromosome I"/>
</dbReference>
<dbReference type="OrthoDB" id="9989112at2759"/>
<name>A0A3G2S1K7_MALR7</name>